<dbReference type="PANTHER" id="PTHR32063">
    <property type="match status" value="1"/>
</dbReference>
<organism evidence="2 3">
    <name type="scientific">Acidocella aminolytica 101 = DSM 11237</name>
    <dbReference type="NCBI Taxonomy" id="1120923"/>
    <lineage>
        <taxon>Bacteria</taxon>
        <taxon>Pseudomonadati</taxon>
        <taxon>Pseudomonadota</taxon>
        <taxon>Alphaproteobacteria</taxon>
        <taxon>Acetobacterales</taxon>
        <taxon>Acidocellaceae</taxon>
        <taxon>Acidocella</taxon>
    </lineage>
</organism>
<feature type="transmembrane region" description="Helical" evidence="1">
    <location>
        <begin position="382"/>
        <end position="407"/>
    </location>
</feature>
<dbReference type="SUPFAM" id="SSF82714">
    <property type="entry name" value="Multidrug efflux transporter AcrB TolC docking domain, DN and DC subdomains"/>
    <property type="match status" value="1"/>
</dbReference>
<evidence type="ECO:0000256" key="1">
    <source>
        <dbReference type="SAM" id="Phobius"/>
    </source>
</evidence>
<reference evidence="2 3" key="1">
    <citation type="submission" date="2012-11" db="EMBL/GenBank/DDBJ databases">
        <title>Whole genome sequence of Acidocella aminolytica 101 = DSM 11237.</title>
        <authorList>
            <person name="Azuma Y."/>
            <person name="Higashiura N."/>
            <person name="Hirakawa H."/>
            <person name="Matsushita K."/>
        </authorList>
    </citation>
    <scope>NUCLEOTIDE SEQUENCE [LARGE SCALE GENOMIC DNA]</scope>
    <source>
        <strain evidence="3">101 / DSM 11237</strain>
    </source>
</reference>
<feature type="transmembrane region" description="Helical" evidence="1">
    <location>
        <begin position="843"/>
        <end position="864"/>
    </location>
</feature>
<evidence type="ECO:0000313" key="3">
    <source>
        <dbReference type="Proteomes" id="UP000032668"/>
    </source>
</evidence>
<dbReference type="GO" id="GO:0005886">
    <property type="term" value="C:plasma membrane"/>
    <property type="evidence" value="ECO:0007669"/>
    <property type="project" value="TreeGrafter"/>
</dbReference>
<feature type="transmembrane region" description="Helical" evidence="1">
    <location>
        <begin position="12"/>
        <end position="31"/>
    </location>
</feature>
<comment type="caution">
    <text evidence="2">The sequence shown here is derived from an EMBL/GenBank/DDBJ whole genome shotgun (WGS) entry which is preliminary data.</text>
</comment>
<dbReference type="SUPFAM" id="SSF82693">
    <property type="entry name" value="Multidrug efflux transporter AcrB pore domain, PN1, PN2, PC1 and PC2 subdomains"/>
    <property type="match status" value="3"/>
</dbReference>
<feature type="transmembrane region" description="Helical" evidence="1">
    <location>
        <begin position="459"/>
        <end position="485"/>
    </location>
</feature>
<accession>A0A0D6PGQ5</accession>
<dbReference type="Gene3D" id="1.20.1640.10">
    <property type="entry name" value="Multidrug efflux transporter AcrB transmembrane domain"/>
    <property type="match status" value="2"/>
</dbReference>
<feature type="transmembrane region" description="Helical" evidence="1">
    <location>
        <begin position="948"/>
        <end position="970"/>
    </location>
</feature>
<dbReference type="Gene3D" id="3.30.70.1320">
    <property type="entry name" value="Multidrug efflux transporter AcrB pore domain like"/>
    <property type="match status" value="1"/>
</dbReference>
<feature type="transmembrane region" description="Helical" evidence="1">
    <location>
        <begin position="871"/>
        <end position="893"/>
    </location>
</feature>
<dbReference type="Pfam" id="PF00873">
    <property type="entry name" value="ACR_tran"/>
    <property type="match status" value="1"/>
</dbReference>
<sequence length="1009" mass="105341">MPAALLRLLGRPALWLMIYAALFGYGLFALFNIPEEVLPAFNYPEVSVMVHLPGTTATDMEAMVATPLEGVLLGLPGVSNIRSTISNGLVETDLRFASTTNAQADLQAVNGAVDRAHTVLPPGARLFTQIMGNAINEVADYAVRFDPGTSQAEVSRAVAMRLIPALRAVPGVQLVTTAGLGREVLWVQPNLAAMRQAGVPVQGLQKALAGQAMLVPGGHLSLGHADALITFGKRPSAAALAQIPVQSPRGPVPLGALGRILRATAPVHQRELLDGKPAIALVIFKQQGASTLPVTRALKKAIQSVKLPPGVSVVKIYSQGHLVGAVSNDLRRNLVIGGVLAIAGLLAVLGLSSGAWLLALSIPASLLLGIAGLYASGQSLNLLTFGAIIVALGLVADDAIIVLESIFHRWELGDDTWSGIWRGVREIVAPDIIGTLTTVLVFVPLLFTGGLAGLFCVPFALGMIFSLGASLLVSLTLIPLGLGLLPRHAVRPPRAANMLLLRLMGWNRRFFRLALAYPKRAVFACVALLVFSLGAMSLVSVNIMPLPNEGVLLESFTLAPGTALADTDALMRHLSARLAKDPAVADVLARIGSSANSTYTEPAYAGEVTIRLKPGAGGASLDKIANRVQAETQFPSLQTSIDTPTIERLGESLDGLPQPFALDLFGDHLRQMSATAKEITKRLRRVPGLSSLFNDQGYPETQIRITPRSAALAAADMTPAELSAQVSTLLAGQIVTEVPDGAAPLPLYLRLPNPHLLSLSALKSLPVGLNGATPLSALANVSLTTSPNQFMHIDGARALEILATPTTAPNLAITEARRALAGLKLPPGERIVFGGLYPLLENAALGLGIAAIAAIASLAWVLFLRFSGRRVPLLLMAQIPLAMTGGGLALAVSGLGLNGFGLIGFLSLAGISLNHGVVLLDRARRNEAAGMSPEEAVDEALNVRFRPIFLTTAVAMLGMLPTALGFGAGAAPEQGLAVVIGGGILWSALLCTNLLPALYLAGREGGAQQ</sequence>
<gene>
    <name evidence="2" type="ORF">Aam_066_014</name>
</gene>
<dbReference type="SUPFAM" id="SSF82866">
    <property type="entry name" value="Multidrug efflux transporter AcrB transmembrane domain"/>
    <property type="match status" value="2"/>
</dbReference>
<dbReference type="GO" id="GO:0042910">
    <property type="term" value="F:xenobiotic transmembrane transporter activity"/>
    <property type="evidence" value="ECO:0007669"/>
    <property type="project" value="TreeGrafter"/>
</dbReference>
<keyword evidence="3" id="KW-1185">Reference proteome</keyword>
<feature type="transmembrane region" description="Helical" evidence="1">
    <location>
        <begin position="334"/>
        <end position="351"/>
    </location>
</feature>
<keyword evidence="1" id="KW-0472">Membrane</keyword>
<proteinExistence type="predicted"/>
<dbReference type="InterPro" id="IPR027463">
    <property type="entry name" value="AcrB_DN_DC_subdom"/>
</dbReference>
<keyword evidence="1" id="KW-1133">Transmembrane helix</keyword>
<dbReference type="Gene3D" id="3.30.2090.10">
    <property type="entry name" value="Multidrug efflux transporter AcrB TolC docking domain, DN and DC subdomains"/>
    <property type="match status" value="2"/>
</dbReference>
<dbReference type="EMBL" id="BANC01000064">
    <property type="protein sequence ID" value="GAN80950.1"/>
    <property type="molecule type" value="Genomic_DNA"/>
</dbReference>
<dbReference type="Gene3D" id="3.30.70.1430">
    <property type="entry name" value="Multidrug efflux transporter AcrB pore domain"/>
    <property type="match status" value="2"/>
</dbReference>
<feature type="transmembrane region" description="Helical" evidence="1">
    <location>
        <begin position="521"/>
        <end position="544"/>
    </location>
</feature>
<dbReference type="InterPro" id="IPR001036">
    <property type="entry name" value="Acrflvin-R"/>
</dbReference>
<dbReference type="AlphaFoldDB" id="A0A0D6PGQ5"/>
<dbReference type="OrthoDB" id="9759330at2"/>
<feature type="transmembrane region" description="Helical" evidence="1">
    <location>
        <begin position="976"/>
        <end position="1001"/>
    </location>
</feature>
<keyword evidence="1" id="KW-0812">Transmembrane</keyword>
<feature type="transmembrane region" description="Helical" evidence="1">
    <location>
        <begin position="899"/>
        <end position="920"/>
    </location>
</feature>
<protein>
    <submittedName>
        <fullName evidence="2">Multidrug resistance efflux pump</fullName>
    </submittedName>
</protein>
<name>A0A0D6PGQ5_9PROT</name>
<dbReference type="PRINTS" id="PR00702">
    <property type="entry name" value="ACRIFLAVINRP"/>
</dbReference>
<dbReference type="Proteomes" id="UP000032668">
    <property type="component" value="Unassembled WGS sequence"/>
</dbReference>
<dbReference type="PANTHER" id="PTHR32063:SF0">
    <property type="entry name" value="SWARMING MOTILITY PROTEIN SWRC"/>
    <property type="match status" value="1"/>
</dbReference>
<feature type="transmembrane region" description="Helical" evidence="1">
    <location>
        <begin position="428"/>
        <end position="447"/>
    </location>
</feature>
<dbReference type="STRING" id="1120923.SAMN02746095_02821"/>
<dbReference type="RefSeq" id="WP_048879340.1">
    <property type="nucleotide sequence ID" value="NZ_BANC01000064.1"/>
</dbReference>
<evidence type="ECO:0000313" key="2">
    <source>
        <dbReference type="EMBL" id="GAN80950.1"/>
    </source>
</evidence>
<dbReference type="Gene3D" id="3.30.70.1440">
    <property type="entry name" value="Multidrug efflux transporter AcrB pore domain"/>
    <property type="match status" value="1"/>
</dbReference>